<evidence type="ECO:0000313" key="3">
    <source>
        <dbReference type="EMBL" id="OBR87640.1"/>
    </source>
</evidence>
<dbReference type="VEuPathDB" id="FungiDB:I303_01848"/>
<dbReference type="RefSeq" id="XP_018265482.1">
    <property type="nucleotide sequence ID" value="XM_018405201.1"/>
</dbReference>
<dbReference type="SUPFAM" id="SSF81383">
    <property type="entry name" value="F-box domain"/>
    <property type="match status" value="1"/>
</dbReference>
<organism evidence="3">
    <name type="scientific">Kwoniella dejecticola CBS 10117</name>
    <dbReference type="NCBI Taxonomy" id="1296121"/>
    <lineage>
        <taxon>Eukaryota</taxon>
        <taxon>Fungi</taxon>
        <taxon>Dikarya</taxon>
        <taxon>Basidiomycota</taxon>
        <taxon>Agaricomycotina</taxon>
        <taxon>Tremellomycetes</taxon>
        <taxon>Tremellales</taxon>
        <taxon>Cryptococcaceae</taxon>
        <taxon>Kwoniella</taxon>
    </lineage>
</organism>
<reference evidence="3" key="1">
    <citation type="submission" date="2013-07" db="EMBL/GenBank/DDBJ databases">
        <title>The Genome Sequence of Cryptococcus dejecticola CBS10117.</title>
        <authorList>
            <consortium name="The Broad Institute Genome Sequencing Platform"/>
            <person name="Cuomo C."/>
            <person name="Litvintseva A."/>
            <person name="Chen Y."/>
            <person name="Heitman J."/>
            <person name="Sun S."/>
            <person name="Springer D."/>
            <person name="Dromer F."/>
            <person name="Young S.K."/>
            <person name="Zeng Q."/>
            <person name="Gargeya S."/>
            <person name="Fitzgerald M."/>
            <person name="Abouelleil A."/>
            <person name="Alvarado L."/>
            <person name="Berlin A.M."/>
            <person name="Chapman S.B."/>
            <person name="Dewar J."/>
            <person name="Goldberg J."/>
            <person name="Griggs A."/>
            <person name="Gujja S."/>
            <person name="Hansen M."/>
            <person name="Howarth C."/>
            <person name="Imamovic A."/>
            <person name="Larimer J."/>
            <person name="McCowan C."/>
            <person name="Murphy C."/>
            <person name="Pearson M."/>
            <person name="Priest M."/>
            <person name="Roberts A."/>
            <person name="Saif S."/>
            <person name="Shea T."/>
            <person name="Sykes S."/>
            <person name="Wortman J."/>
            <person name="Nusbaum C."/>
            <person name="Birren B."/>
        </authorList>
    </citation>
    <scope>NUCLEOTIDE SEQUENCE [LARGE SCALE GENOMIC DNA]</scope>
    <source>
        <strain evidence="3">CBS 10117</strain>
    </source>
</reference>
<dbReference type="OrthoDB" id="5297217at2759"/>
<dbReference type="EMBL" id="KI894028">
    <property type="protein sequence ID" value="OBR87640.1"/>
    <property type="molecule type" value="Genomic_DNA"/>
</dbReference>
<protein>
    <recommendedName>
        <fullName evidence="2">F-box domain-containing protein</fullName>
    </recommendedName>
</protein>
<dbReference type="Pfam" id="PF12937">
    <property type="entry name" value="F-box-like"/>
    <property type="match status" value="1"/>
</dbReference>
<name>A0A1A6AC63_9TREE</name>
<dbReference type="AlphaFoldDB" id="A0A1A6AC63"/>
<feature type="compositionally biased region" description="Low complexity" evidence="1">
    <location>
        <begin position="142"/>
        <end position="159"/>
    </location>
</feature>
<dbReference type="InterPro" id="IPR036047">
    <property type="entry name" value="F-box-like_dom_sf"/>
</dbReference>
<sequence>MKDPNNGTDNLSLAPLPDDLLHRILSLLSACDIDQHRSTLASCILVSKQFSAIATPLLWRNYKPIIPPPCDPTEPAPIDLPIIDTSIWNDNLFRLVKVFSVSTHDDTWCRFSRPRHLELPNLEVLRIQVRKEFAGWRDYHSTPSPSLPTSAPASESTSHSKSKSKARSKSTRKSCKPGVKMKDDNCDNKTPCKLIKGLKPRIVVYEGTSLNCLWPGANSDIPQRVWSQVEILVFIVSAKEARYFHMMGHVELPERKYLGNLKKVYWIFDPTLELGESHVPWLDGNGSWKVDWAILMKIFMTEGVNCHFIVVNSAATSLGSASSEENSMLEIQEKIEERFRRDYEDKVRDGASDPEEEEVRRLLDRLDLVKFISLDEFVEKARWWEFLDLAELERLKEVKRGIEARSNL</sequence>
<dbReference type="KEGG" id="kdj:28965547"/>
<reference evidence="4" key="2">
    <citation type="submission" date="2013-07" db="EMBL/GenBank/DDBJ databases">
        <authorList>
            <consortium name="The Broad Institute Genome Sequencing Platform"/>
            <person name="Cuomo C."/>
            <person name="Litvintseva A."/>
            <person name="Chen Y."/>
            <person name="Heitman J."/>
            <person name="Sun S."/>
            <person name="Springer D."/>
            <person name="Dromer F."/>
            <person name="Young S.K."/>
            <person name="Zeng Q."/>
            <person name="Gargeya S."/>
            <person name="Fitzgerald M."/>
            <person name="Abouelleil A."/>
            <person name="Alvarado L."/>
            <person name="Berlin A.M."/>
            <person name="Chapman S.B."/>
            <person name="Dewar J."/>
            <person name="Goldberg J."/>
            <person name="Griggs A."/>
            <person name="Gujja S."/>
            <person name="Hansen M."/>
            <person name="Howarth C."/>
            <person name="Imamovic A."/>
            <person name="Larimer J."/>
            <person name="McCowan C."/>
            <person name="Murphy C."/>
            <person name="Pearson M."/>
            <person name="Priest M."/>
            <person name="Roberts A."/>
            <person name="Saif S."/>
            <person name="Shea T."/>
            <person name="Sykes S."/>
            <person name="Wortman J."/>
            <person name="Nusbaum C."/>
            <person name="Birren B."/>
        </authorList>
    </citation>
    <scope>NUCLEOTIDE SEQUENCE</scope>
    <source>
        <strain evidence="4">CBS 10117</strain>
    </source>
</reference>
<gene>
    <name evidence="3" type="ORF">I303_01848</name>
    <name evidence="4" type="ORF">I303_102014</name>
</gene>
<dbReference type="EMBL" id="CP144531">
    <property type="protein sequence ID" value="WWC59458.1"/>
    <property type="molecule type" value="Genomic_DNA"/>
</dbReference>
<feature type="compositionally biased region" description="Basic residues" evidence="1">
    <location>
        <begin position="160"/>
        <end position="175"/>
    </location>
</feature>
<evidence type="ECO:0000313" key="4">
    <source>
        <dbReference type="EMBL" id="WWC59458.1"/>
    </source>
</evidence>
<feature type="region of interest" description="Disordered" evidence="1">
    <location>
        <begin position="142"/>
        <end position="182"/>
    </location>
</feature>
<proteinExistence type="predicted"/>
<dbReference type="Gene3D" id="1.20.1280.50">
    <property type="match status" value="1"/>
</dbReference>
<dbReference type="InterPro" id="IPR001810">
    <property type="entry name" value="F-box_dom"/>
</dbReference>
<evidence type="ECO:0000256" key="1">
    <source>
        <dbReference type="SAM" id="MobiDB-lite"/>
    </source>
</evidence>
<dbReference type="PROSITE" id="PS50181">
    <property type="entry name" value="FBOX"/>
    <property type="match status" value="1"/>
</dbReference>
<reference evidence="4" key="3">
    <citation type="submission" date="2024-02" db="EMBL/GenBank/DDBJ databases">
        <title>Comparative genomics of Cryptococcus and Kwoniella reveals pathogenesis evolution and contrasting modes of karyotype evolution via chromosome fusion or intercentromeric recombination.</title>
        <authorList>
            <person name="Coelho M.A."/>
            <person name="David-Palma M."/>
            <person name="Shea T."/>
            <person name="Bowers K."/>
            <person name="McGinley-Smith S."/>
            <person name="Mohammad A.W."/>
            <person name="Gnirke A."/>
            <person name="Yurkov A.M."/>
            <person name="Nowrousian M."/>
            <person name="Sun S."/>
            <person name="Cuomo C.A."/>
            <person name="Heitman J."/>
        </authorList>
    </citation>
    <scope>NUCLEOTIDE SEQUENCE</scope>
    <source>
        <strain evidence="4">CBS 10117</strain>
    </source>
</reference>
<feature type="domain" description="F-box" evidence="2">
    <location>
        <begin position="10"/>
        <end position="62"/>
    </location>
</feature>
<accession>A0A1A6AC63</accession>
<dbReference type="Proteomes" id="UP000078595">
    <property type="component" value="Chromosome 2"/>
</dbReference>
<keyword evidence="5" id="KW-1185">Reference proteome</keyword>
<dbReference type="GeneID" id="28965547"/>
<evidence type="ECO:0000313" key="5">
    <source>
        <dbReference type="Proteomes" id="UP000078595"/>
    </source>
</evidence>
<evidence type="ECO:0000259" key="2">
    <source>
        <dbReference type="PROSITE" id="PS50181"/>
    </source>
</evidence>